<dbReference type="InterPro" id="IPR033749">
    <property type="entry name" value="Polyprenyl_synt_CS"/>
</dbReference>
<dbReference type="InterPro" id="IPR000092">
    <property type="entry name" value="Polyprenyl_synt"/>
</dbReference>
<evidence type="ECO:0000256" key="5">
    <source>
        <dbReference type="ARBA" id="ARBA00022842"/>
    </source>
</evidence>
<reference evidence="8 9" key="1">
    <citation type="submission" date="2017-12" db="EMBL/GenBank/DDBJ databases">
        <title>Phylogenetic diversity of female urinary microbiome.</title>
        <authorList>
            <person name="Thomas-White K."/>
            <person name="Wolfe A.J."/>
        </authorList>
    </citation>
    <scope>NUCLEOTIDE SEQUENCE [LARGE SCALE GENOMIC DNA]</scope>
    <source>
        <strain evidence="8 9">UMB0119</strain>
    </source>
</reference>
<accession>A0A2I1M9L8</accession>
<name>A0A2I1M9L8_9FIRM</name>
<dbReference type="RefSeq" id="WP_101539920.1">
    <property type="nucleotide sequence ID" value="NZ_PKGS01000002.1"/>
</dbReference>
<dbReference type="PROSITE" id="PS00723">
    <property type="entry name" value="POLYPRENYL_SYNTHASE_1"/>
    <property type="match status" value="1"/>
</dbReference>
<protein>
    <submittedName>
        <fullName evidence="8">Geranyl transferase</fullName>
    </submittedName>
</protein>
<dbReference type="GO" id="GO:0008299">
    <property type="term" value="P:isoprenoid biosynthetic process"/>
    <property type="evidence" value="ECO:0007669"/>
    <property type="project" value="UniProtKB-KW"/>
</dbReference>
<dbReference type="EMBL" id="PKGS01000002">
    <property type="protein sequence ID" value="PKZ16821.1"/>
    <property type="molecule type" value="Genomic_DNA"/>
</dbReference>
<dbReference type="SFLD" id="SFLDS00005">
    <property type="entry name" value="Isoprenoid_Synthase_Type_I"/>
    <property type="match status" value="1"/>
</dbReference>
<organism evidence="8 9">
    <name type="scientific">Anaerococcus octavius</name>
    <dbReference type="NCBI Taxonomy" id="54007"/>
    <lineage>
        <taxon>Bacteria</taxon>
        <taxon>Bacillati</taxon>
        <taxon>Bacillota</taxon>
        <taxon>Tissierellia</taxon>
        <taxon>Tissierellales</taxon>
        <taxon>Peptoniphilaceae</taxon>
        <taxon>Anaerococcus</taxon>
    </lineage>
</organism>
<evidence type="ECO:0000256" key="1">
    <source>
        <dbReference type="ARBA" id="ARBA00001946"/>
    </source>
</evidence>
<keyword evidence="9" id="KW-1185">Reference proteome</keyword>
<dbReference type="SUPFAM" id="SSF48576">
    <property type="entry name" value="Terpenoid synthases"/>
    <property type="match status" value="1"/>
</dbReference>
<dbReference type="PANTHER" id="PTHR43281">
    <property type="entry name" value="FARNESYL DIPHOSPHATE SYNTHASE"/>
    <property type="match status" value="1"/>
</dbReference>
<comment type="caution">
    <text evidence="8">The sequence shown here is derived from an EMBL/GenBank/DDBJ whole genome shotgun (WGS) entry which is preliminary data.</text>
</comment>
<keyword evidence="6" id="KW-0414">Isoprene biosynthesis</keyword>
<keyword evidence="3 7" id="KW-0808">Transferase</keyword>
<dbReference type="InterPro" id="IPR008949">
    <property type="entry name" value="Isoprenoid_synthase_dom_sf"/>
</dbReference>
<comment type="similarity">
    <text evidence="2 7">Belongs to the FPP/GGPP synthase family.</text>
</comment>
<dbReference type="PANTHER" id="PTHR43281:SF1">
    <property type="entry name" value="FARNESYL DIPHOSPHATE SYNTHASE"/>
    <property type="match status" value="1"/>
</dbReference>
<keyword evidence="4" id="KW-0479">Metal-binding</keyword>
<sequence>MNKEDFLKKLDDNKKIIEKKVSTYYDKDYKLAEALFYAMDSGKRIRANLYFETLKMLDHQISELDVDFALAIEMVHAYSLVHDDLPAMDNDDFRRGKPSMHKKFGEDIAILAGDALLNEASFLIFDIANKNPSYIKAGRYLFNHTGYKGMIDGQVLDLRHPKTYDIDYLLNVYDKKTSDLFKACIVSAALISQVDEKATKILEDYAYNLGLAYQIQDDLLENTYKDELNILNVMVKTDAIYLLDIINAKARENILQFKKNDFLLFLVDYLSVREK</sequence>
<dbReference type="GO" id="GO:0004659">
    <property type="term" value="F:prenyltransferase activity"/>
    <property type="evidence" value="ECO:0007669"/>
    <property type="project" value="InterPro"/>
</dbReference>
<dbReference type="Pfam" id="PF00348">
    <property type="entry name" value="polyprenyl_synt"/>
    <property type="match status" value="1"/>
</dbReference>
<comment type="cofactor">
    <cofactor evidence="1">
        <name>Mg(2+)</name>
        <dbReference type="ChEBI" id="CHEBI:18420"/>
    </cofactor>
</comment>
<dbReference type="Proteomes" id="UP000234335">
    <property type="component" value="Unassembled WGS sequence"/>
</dbReference>
<proteinExistence type="inferred from homology"/>
<evidence type="ECO:0000313" key="9">
    <source>
        <dbReference type="Proteomes" id="UP000234335"/>
    </source>
</evidence>
<evidence type="ECO:0000256" key="6">
    <source>
        <dbReference type="ARBA" id="ARBA00023229"/>
    </source>
</evidence>
<dbReference type="AlphaFoldDB" id="A0A2I1M9L8"/>
<evidence type="ECO:0000313" key="8">
    <source>
        <dbReference type="EMBL" id="PKZ16821.1"/>
    </source>
</evidence>
<evidence type="ECO:0000256" key="7">
    <source>
        <dbReference type="RuleBase" id="RU004466"/>
    </source>
</evidence>
<dbReference type="GO" id="GO:0046872">
    <property type="term" value="F:metal ion binding"/>
    <property type="evidence" value="ECO:0007669"/>
    <property type="project" value="UniProtKB-KW"/>
</dbReference>
<evidence type="ECO:0000256" key="2">
    <source>
        <dbReference type="ARBA" id="ARBA00006706"/>
    </source>
</evidence>
<dbReference type="Gene3D" id="1.10.600.10">
    <property type="entry name" value="Farnesyl Diphosphate Synthase"/>
    <property type="match status" value="1"/>
</dbReference>
<keyword evidence="5" id="KW-0460">Magnesium</keyword>
<evidence type="ECO:0000256" key="4">
    <source>
        <dbReference type="ARBA" id="ARBA00022723"/>
    </source>
</evidence>
<evidence type="ECO:0000256" key="3">
    <source>
        <dbReference type="ARBA" id="ARBA00022679"/>
    </source>
</evidence>
<gene>
    <name evidence="8" type="ORF">CYJ34_03280</name>
</gene>